<dbReference type="Pfam" id="PF08002">
    <property type="entry name" value="DUF1697"/>
    <property type="match status" value="1"/>
</dbReference>
<dbReference type="Proteomes" id="UP001501536">
    <property type="component" value="Unassembled WGS sequence"/>
</dbReference>
<keyword evidence="2" id="KW-1185">Reference proteome</keyword>
<dbReference type="RefSeq" id="WP_344883137.1">
    <property type="nucleotide sequence ID" value="NZ_BAABCJ010000002.1"/>
</dbReference>
<dbReference type="SUPFAM" id="SSF160379">
    <property type="entry name" value="SP0830-like"/>
    <property type="match status" value="1"/>
</dbReference>
<reference evidence="2" key="1">
    <citation type="journal article" date="2019" name="Int. J. Syst. Evol. Microbiol.">
        <title>The Global Catalogue of Microorganisms (GCM) 10K type strain sequencing project: providing services to taxonomists for standard genome sequencing and annotation.</title>
        <authorList>
            <consortium name="The Broad Institute Genomics Platform"/>
            <consortium name="The Broad Institute Genome Sequencing Center for Infectious Disease"/>
            <person name="Wu L."/>
            <person name="Ma J."/>
        </authorList>
    </citation>
    <scope>NUCLEOTIDE SEQUENCE [LARGE SCALE GENOMIC DNA]</scope>
    <source>
        <strain evidence="2">JCM 16961</strain>
    </source>
</reference>
<dbReference type="InterPro" id="IPR012545">
    <property type="entry name" value="DUF1697"/>
</dbReference>
<proteinExistence type="predicted"/>
<dbReference type="PIRSF" id="PIRSF008502">
    <property type="entry name" value="UCP008502"/>
    <property type="match status" value="1"/>
</dbReference>
<organism evidence="1 2">
    <name type="scientific">Zhihengliuella alba</name>
    <dbReference type="NCBI Taxonomy" id="547018"/>
    <lineage>
        <taxon>Bacteria</taxon>
        <taxon>Bacillati</taxon>
        <taxon>Actinomycetota</taxon>
        <taxon>Actinomycetes</taxon>
        <taxon>Micrococcales</taxon>
        <taxon>Micrococcaceae</taxon>
        <taxon>Zhihengliuella</taxon>
    </lineage>
</organism>
<dbReference type="Gene3D" id="3.30.70.1280">
    <property type="entry name" value="SP0830-like domains"/>
    <property type="match status" value="1"/>
</dbReference>
<dbReference type="PANTHER" id="PTHR36439:SF1">
    <property type="entry name" value="DUF1697 DOMAIN-CONTAINING PROTEIN"/>
    <property type="match status" value="1"/>
</dbReference>
<gene>
    <name evidence="1" type="ORF">GCM10022377_18010</name>
</gene>
<dbReference type="PANTHER" id="PTHR36439">
    <property type="entry name" value="BLL4334 PROTEIN"/>
    <property type="match status" value="1"/>
</dbReference>
<accession>A0ABP7DKZ3</accession>
<protein>
    <submittedName>
        <fullName evidence="1">DUF1697 domain-containing protein</fullName>
    </submittedName>
</protein>
<evidence type="ECO:0000313" key="1">
    <source>
        <dbReference type="EMBL" id="GAA3704763.1"/>
    </source>
</evidence>
<evidence type="ECO:0000313" key="2">
    <source>
        <dbReference type="Proteomes" id="UP001501536"/>
    </source>
</evidence>
<sequence length="182" mass="19747">MNDYVGFLRGINVGGRRIAMPDLIACVESAGARDVRTVLATGNVLFTSGLSRDAARGQLETAIGERFGFAARLFVKTVPEVAELVAACPYDRAAEYAGHPAHTYATFTSAPDVARTALERLEAQAPDALDRATARDDVLYWQTPRGTTLENPLARILAGARLKEHHTTRNLNTLEKVVAARR</sequence>
<name>A0ABP7DKZ3_9MICC</name>
<comment type="caution">
    <text evidence="1">The sequence shown here is derived from an EMBL/GenBank/DDBJ whole genome shotgun (WGS) entry which is preliminary data.</text>
</comment>
<dbReference type="EMBL" id="BAABCJ010000002">
    <property type="protein sequence ID" value="GAA3704763.1"/>
    <property type="molecule type" value="Genomic_DNA"/>
</dbReference>